<protein>
    <recommendedName>
        <fullName evidence="1">Liprin-beta-1/2 coiled-coil domain-containing protein</fullName>
    </recommendedName>
</protein>
<gene>
    <name evidence="2" type="ORF">PACLA_8A006030</name>
</gene>
<evidence type="ECO:0000313" key="3">
    <source>
        <dbReference type="Proteomes" id="UP001152795"/>
    </source>
</evidence>
<name>A0A7D9IDB8_PARCT</name>
<evidence type="ECO:0000259" key="1">
    <source>
        <dbReference type="Pfam" id="PF26022"/>
    </source>
</evidence>
<sequence length="309" mass="35427">MADSKTDVAHTLADALQKIENILSDDRNQGHYLTEEALYQNGCDDPVDLPVKIKNLTIELGSCVKRLDPSQNFDNKITIPVDTVDILVKWLQEFEPENKQQILNHDTSGELHKCRKTISRLENEKDSLLLQVSVLTDQVEVQGEKMRELEFLRDELQIKLTDLEETVKEATTENNSSKGMVSEVKVLSTNGTNDETWTSKDNDMKSEIAKKDLEIEDLRTHLETLLDEEEREKRLSSCSDSGNNLSMKVQLREKASEVSRLKIKTEKLKEILTEKERQIEDLEKRLHVNTSSVSHTWSVYVIYCPNILS</sequence>
<dbReference type="OrthoDB" id="6516566at2759"/>
<evidence type="ECO:0000313" key="2">
    <source>
        <dbReference type="EMBL" id="CAB4003093.1"/>
    </source>
</evidence>
<comment type="caution">
    <text evidence="2">The sequence shown here is derived from an EMBL/GenBank/DDBJ whole genome shotgun (WGS) entry which is preliminary data.</text>
</comment>
<keyword evidence="3" id="KW-1185">Reference proteome</keyword>
<dbReference type="EMBL" id="CACRXK020004537">
    <property type="protein sequence ID" value="CAB4003093.1"/>
    <property type="molecule type" value="Genomic_DNA"/>
</dbReference>
<dbReference type="AlphaFoldDB" id="A0A7D9IDB8"/>
<accession>A0A7D9IDB8</accession>
<dbReference type="Proteomes" id="UP001152795">
    <property type="component" value="Unassembled WGS sequence"/>
</dbReference>
<feature type="domain" description="Liprin-beta-1/2 coiled-coil" evidence="1">
    <location>
        <begin position="117"/>
        <end position="222"/>
    </location>
</feature>
<dbReference type="Pfam" id="PF26022">
    <property type="entry name" value="CC_Liprin_beta"/>
    <property type="match status" value="1"/>
</dbReference>
<organism evidence="2 3">
    <name type="scientific">Paramuricea clavata</name>
    <name type="common">Red gorgonian</name>
    <name type="synonym">Violescent sea-whip</name>
    <dbReference type="NCBI Taxonomy" id="317549"/>
    <lineage>
        <taxon>Eukaryota</taxon>
        <taxon>Metazoa</taxon>
        <taxon>Cnidaria</taxon>
        <taxon>Anthozoa</taxon>
        <taxon>Octocorallia</taxon>
        <taxon>Malacalcyonacea</taxon>
        <taxon>Plexauridae</taxon>
        <taxon>Paramuricea</taxon>
    </lineage>
</organism>
<reference evidence="2" key="1">
    <citation type="submission" date="2020-04" db="EMBL/GenBank/DDBJ databases">
        <authorList>
            <person name="Alioto T."/>
            <person name="Alioto T."/>
            <person name="Gomez Garrido J."/>
        </authorList>
    </citation>
    <scope>NUCLEOTIDE SEQUENCE</scope>
    <source>
        <strain evidence="2">A484AB</strain>
    </source>
</reference>
<proteinExistence type="predicted"/>
<dbReference type="InterPro" id="IPR058914">
    <property type="entry name" value="LIPB1/2_CC"/>
</dbReference>